<evidence type="ECO:0000256" key="2">
    <source>
        <dbReference type="ARBA" id="ARBA00022475"/>
    </source>
</evidence>
<dbReference type="AlphaFoldDB" id="A0A3T1DEL0"/>
<reference evidence="14 15" key="1">
    <citation type="submission" date="2019-01" db="EMBL/GenBank/DDBJ databases">
        <title>Complete genome sequence of Cohnella hallensis HS21 isolated from Korean fir (Abies koreana) rhizospheric soil.</title>
        <authorList>
            <person name="Jiang L."/>
            <person name="Kang S.W."/>
            <person name="Kim S."/>
            <person name="Jung J."/>
            <person name="Kim C.Y."/>
            <person name="Kim D.H."/>
            <person name="Kim S.W."/>
            <person name="Lee J."/>
        </authorList>
    </citation>
    <scope>NUCLEOTIDE SEQUENCE [LARGE SCALE GENOMIC DNA]</scope>
    <source>
        <strain evidence="14 15">HS21</strain>
    </source>
</reference>
<dbReference type="OrthoDB" id="9776552at2"/>
<dbReference type="Pfam" id="PF06580">
    <property type="entry name" value="His_kinase"/>
    <property type="match status" value="1"/>
</dbReference>
<keyword evidence="9 12" id="KW-1133">Transmembrane helix</keyword>
<dbReference type="Pfam" id="PF02518">
    <property type="entry name" value="HATPase_c"/>
    <property type="match status" value="1"/>
</dbReference>
<evidence type="ECO:0000259" key="13">
    <source>
        <dbReference type="PROSITE" id="PS50885"/>
    </source>
</evidence>
<evidence type="ECO:0000256" key="1">
    <source>
        <dbReference type="ARBA" id="ARBA00004651"/>
    </source>
</evidence>
<keyword evidence="3" id="KW-0597">Phosphoprotein</keyword>
<dbReference type="RefSeq" id="WP_130615760.1">
    <property type="nucleotide sequence ID" value="NZ_AP019400.1"/>
</dbReference>
<keyword evidence="8" id="KW-0067">ATP-binding</keyword>
<keyword evidence="7" id="KW-0418">Kinase</keyword>
<dbReference type="InterPro" id="IPR010559">
    <property type="entry name" value="Sig_transdc_His_kin_internal"/>
</dbReference>
<dbReference type="GO" id="GO:0005524">
    <property type="term" value="F:ATP binding"/>
    <property type="evidence" value="ECO:0007669"/>
    <property type="project" value="UniProtKB-KW"/>
</dbReference>
<dbReference type="SUPFAM" id="SSF158472">
    <property type="entry name" value="HAMP domain-like"/>
    <property type="match status" value="1"/>
</dbReference>
<dbReference type="PANTHER" id="PTHR34220">
    <property type="entry name" value="SENSOR HISTIDINE KINASE YPDA"/>
    <property type="match status" value="1"/>
</dbReference>
<dbReference type="Pfam" id="PF00672">
    <property type="entry name" value="HAMP"/>
    <property type="match status" value="1"/>
</dbReference>
<dbReference type="SUPFAM" id="SSF55874">
    <property type="entry name" value="ATPase domain of HSP90 chaperone/DNA topoisomerase II/histidine kinase"/>
    <property type="match status" value="1"/>
</dbReference>
<sequence>MSYVLLVFIPVVVSATFFSNHYLKLMEKTVIEDSQQTSNQILVNMDFIMSEAKSAVNYLKYNDNLLSILKTYSDSVRGAYPDIFDQLRLDEYMIDIFKSNSNVEGIYIATNNNTIFHQQKLGALKSDYAFYLDQWKEQLRLSKEDQIILPTHEQEILIQRSNTVPHVISLISVIRDYDHRTWGVICIDLNVKAFEKSLDMVRYTSGSQTMLTNYSGEMIYPIPQKVDQQAHEMLKEVNANEANMKDGITSFKLDKQKYIAVSSESSNKNWKVLNVFPYKEVASNVIKIRNDVYMLFGGFLLLFVVGAFVFSRYITSPVKRLILSFREVDKGNLDVKIDTNATDEIGLMCNSFNKMVHNLKITIRDNYEMEIREKEAALSALQGQMNPHFLYNSLEMISMTAVLNNDYQCSEMLNKLGNTLRYTIYNNEKWVALDKEMSYLEDYLGLFRERFPHIQSEIAIPKELLHLQIMKMSIQPFVENILVHARNKDFLHIQISAAIDDQNTLTVIVSDNGGGIPPDRLALIKKQIKHNPKRMFQNVNENLAGSSTGIGIVNTSKRMALEFGEAYGVEVNNVNDGVVVKIRYPVTDPIAL</sequence>
<feature type="domain" description="HAMP" evidence="13">
    <location>
        <begin position="312"/>
        <end position="364"/>
    </location>
</feature>
<keyword evidence="10" id="KW-0902">Two-component regulatory system</keyword>
<keyword evidence="2" id="KW-1003">Cell membrane</keyword>
<dbReference type="Proteomes" id="UP000289856">
    <property type="component" value="Chromosome"/>
</dbReference>
<dbReference type="EMBL" id="AP019400">
    <property type="protein sequence ID" value="BBI36345.1"/>
    <property type="molecule type" value="Genomic_DNA"/>
</dbReference>
<dbReference type="InterPro" id="IPR003660">
    <property type="entry name" value="HAMP_dom"/>
</dbReference>
<dbReference type="GO" id="GO:0005886">
    <property type="term" value="C:plasma membrane"/>
    <property type="evidence" value="ECO:0007669"/>
    <property type="project" value="UniProtKB-SubCell"/>
</dbReference>
<dbReference type="GO" id="GO:0000155">
    <property type="term" value="F:phosphorelay sensor kinase activity"/>
    <property type="evidence" value="ECO:0007669"/>
    <property type="project" value="InterPro"/>
</dbReference>
<evidence type="ECO:0000256" key="4">
    <source>
        <dbReference type="ARBA" id="ARBA00022679"/>
    </source>
</evidence>
<evidence type="ECO:0000256" key="8">
    <source>
        <dbReference type="ARBA" id="ARBA00022840"/>
    </source>
</evidence>
<feature type="transmembrane region" description="Helical" evidence="12">
    <location>
        <begin position="292"/>
        <end position="314"/>
    </location>
</feature>
<organism evidence="14 15">
    <name type="scientific">Cohnella abietis</name>
    <dbReference type="NCBI Taxonomy" id="2507935"/>
    <lineage>
        <taxon>Bacteria</taxon>
        <taxon>Bacillati</taxon>
        <taxon>Bacillota</taxon>
        <taxon>Bacilli</taxon>
        <taxon>Bacillales</taxon>
        <taxon>Paenibacillaceae</taxon>
        <taxon>Cohnella</taxon>
    </lineage>
</organism>
<keyword evidence="15" id="KW-1185">Reference proteome</keyword>
<name>A0A3T1DEL0_9BACL</name>
<evidence type="ECO:0000256" key="10">
    <source>
        <dbReference type="ARBA" id="ARBA00023012"/>
    </source>
</evidence>
<keyword evidence="11 12" id="KW-0472">Membrane</keyword>
<keyword evidence="6" id="KW-0547">Nucleotide-binding</keyword>
<evidence type="ECO:0000256" key="6">
    <source>
        <dbReference type="ARBA" id="ARBA00022741"/>
    </source>
</evidence>
<keyword evidence="4" id="KW-0808">Transferase</keyword>
<dbReference type="InterPro" id="IPR036890">
    <property type="entry name" value="HATPase_C_sf"/>
</dbReference>
<evidence type="ECO:0000256" key="7">
    <source>
        <dbReference type="ARBA" id="ARBA00022777"/>
    </source>
</evidence>
<keyword evidence="5 12" id="KW-0812">Transmembrane</keyword>
<evidence type="ECO:0000256" key="12">
    <source>
        <dbReference type="SAM" id="Phobius"/>
    </source>
</evidence>
<dbReference type="PROSITE" id="PS50885">
    <property type="entry name" value="HAMP"/>
    <property type="match status" value="1"/>
</dbReference>
<dbReference type="InterPro" id="IPR003594">
    <property type="entry name" value="HATPase_dom"/>
</dbReference>
<accession>A0A3T1DEL0</accession>
<evidence type="ECO:0000256" key="9">
    <source>
        <dbReference type="ARBA" id="ARBA00022989"/>
    </source>
</evidence>
<evidence type="ECO:0000313" key="15">
    <source>
        <dbReference type="Proteomes" id="UP000289856"/>
    </source>
</evidence>
<evidence type="ECO:0000256" key="11">
    <source>
        <dbReference type="ARBA" id="ARBA00023136"/>
    </source>
</evidence>
<comment type="subcellular location">
    <subcellularLocation>
        <location evidence="1">Cell membrane</location>
        <topology evidence="1">Multi-pass membrane protein</topology>
    </subcellularLocation>
</comment>
<dbReference type="Gene3D" id="6.10.340.10">
    <property type="match status" value="1"/>
</dbReference>
<evidence type="ECO:0000256" key="3">
    <source>
        <dbReference type="ARBA" id="ARBA00022553"/>
    </source>
</evidence>
<evidence type="ECO:0000256" key="5">
    <source>
        <dbReference type="ARBA" id="ARBA00022692"/>
    </source>
</evidence>
<dbReference type="CDD" id="cd06225">
    <property type="entry name" value="HAMP"/>
    <property type="match status" value="1"/>
</dbReference>
<dbReference type="Gene3D" id="3.30.565.10">
    <property type="entry name" value="Histidine kinase-like ATPase, C-terminal domain"/>
    <property type="match status" value="1"/>
</dbReference>
<protein>
    <recommendedName>
        <fullName evidence="13">HAMP domain-containing protein</fullName>
    </recommendedName>
</protein>
<dbReference type="InterPro" id="IPR050640">
    <property type="entry name" value="Bact_2-comp_sensor_kinase"/>
</dbReference>
<dbReference type="Gene3D" id="3.30.450.20">
    <property type="entry name" value="PAS domain"/>
    <property type="match status" value="1"/>
</dbReference>
<proteinExistence type="predicted"/>
<gene>
    <name evidence="14" type="ORF">KCTCHS21_57440</name>
</gene>
<evidence type="ECO:0000313" key="14">
    <source>
        <dbReference type="EMBL" id="BBI36345.1"/>
    </source>
</evidence>
<dbReference type="SMART" id="SM00304">
    <property type="entry name" value="HAMP"/>
    <property type="match status" value="1"/>
</dbReference>
<dbReference type="KEGG" id="cohn:KCTCHS21_57440"/>
<dbReference type="PANTHER" id="PTHR34220:SF11">
    <property type="entry name" value="SENSOR PROTEIN KINASE HPTS"/>
    <property type="match status" value="1"/>
</dbReference>